<name>A0A8S1NHD6_9CILI</name>
<gene>
    <name evidence="1" type="ORF">PSON_ATCC_30995.1.T0520335</name>
</gene>
<evidence type="ECO:0000313" key="2">
    <source>
        <dbReference type="Proteomes" id="UP000692954"/>
    </source>
</evidence>
<dbReference type="Proteomes" id="UP000692954">
    <property type="component" value="Unassembled WGS sequence"/>
</dbReference>
<sequence>MSKFRFSCSCLRRRNNLFCIIDIIDEKLRSYIRQQYQQRQRKSSSIKAQKKMKHSHFYIQIVVKKVELLFIQLVLHVKLFDTGLQIEKNLASMIKSKFRMNITS</sequence>
<reference evidence="1" key="1">
    <citation type="submission" date="2021-01" db="EMBL/GenBank/DDBJ databases">
        <authorList>
            <consortium name="Genoscope - CEA"/>
            <person name="William W."/>
        </authorList>
    </citation>
    <scope>NUCLEOTIDE SEQUENCE</scope>
</reference>
<evidence type="ECO:0000313" key="1">
    <source>
        <dbReference type="EMBL" id="CAD8088395.1"/>
    </source>
</evidence>
<dbReference type="AlphaFoldDB" id="A0A8S1NHD6"/>
<keyword evidence="2" id="KW-1185">Reference proteome</keyword>
<dbReference type="EMBL" id="CAJJDN010000052">
    <property type="protein sequence ID" value="CAD8088395.1"/>
    <property type="molecule type" value="Genomic_DNA"/>
</dbReference>
<organism evidence="1 2">
    <name type="scientific">Paramecium sonneborni</name>
    <dbReference type="NCBI Taxonomy" id="65129"/>
    <lineage>
        <taxon>Eukaryota</taxon>
        <taxon>Sar</taxon>
        <taxon>Alveolata</taxon>
        <taxon>Ciliophora</taxon>
        <taxon>Intramacronucleata</taxon>
        <taxon>Oligohymenophorea</taxon>
        <taxon>Peniculida</taxon>
        <taxon>Parameciidae</taxon>
        <taxon>Paramecium</taxon>
    </lineage>
</organism>
<proteinExistence type="predicted"/>
<protein>
    <submittedName>
        <fullName evidence="1">Uncharacterized protein</fullName>
    </submittedName>
</protein>
<accession>A0A8S1NHD6</accession>
<comment type="caution">
    <text evidence="1">The sequence shown here is derived from an EMBL/GenBank/DDBJ whole genome shotgun (WGS) entry which is preliminary data.</text>
</comment>